<organism evidence="7 8">
    <name type="scientific">Cryptococcus deuterogattii Ram5</name>
    <dbReference type="NCBI Taxonomy" id="1296110"/>
    <lineage>
        <taxon>Eukaryota</taxon>
        <taxon>Fungi</taxon>
        <taxon>Dikarya</taxon>
        <taxon>Basidiomycota</taxon>
        <taxon>Agaricomycotina</taxon>
        <taxon>Tremellomycetes</taxon>
        <taxon>Tremellales</taxon>
        <taxon>Cryptococcaceae</taxon>
        <taxon>Cryptococcus</taxon>
        <taxon>Cryptococcus gattii species complex</taxon>
    </lineage>
</organism>
<dbReference type="OrthoDB" id="870at2759"/>
<keyword evidence="2 5" id="KW-0813">Transport</keyword>
<dbReference type="PROSITE" id="PS00991">
    <property type="entry name" value="CLAT_ADAPTOR_M_2"/>
    <property type="match status" value="1"/>
</dbReference>
<dbReference type="Pfam" id="PF00928">
    <property type="entry name" value="Adap_comp_sub"/>
    <property type="match status" value="1"/>
</dbReference>
<dbReference type="GO" id="GO:0012505">
    <property type="term" value="C:endomembrane system"/>
    <property type="evidence" value="ECO:0007669"/>
    <property type="project" value="UniProtKB-SubCell"/>
</dbReference>
<dbReference type="CDD" id="cd14837">
    <property type="entry name" value="AP3_Mu_N"/>
    <property type="match status" value="1"/>
</dbReference>
<dbReference type="GO" id="GO:0016192">
    <property type="term" value="P:vesicle-mediated transport"/>
    <property type="evidence" value="ECO:0007669"/>
    <property type="project" value="InterPro"/>
</dbReference>
<dbReference type="Proteomes" id="UP000053392">
    <property type="component" value="Unassembled WGS sequence"/>
</dbReference>
<proteinExistence type="inferred from homology"/>
<dbReference type="InterPro" id="IPR001392">
    <property type="entry name" value="Clathrin_mu"/>
</dbReference>
<dbReference type="InterPro" id="IPR050431">
    <property type="entry name" value="Adaptor_comp_med_subunit"/>
</dbReference>
<evidence type="ECO:0000256" key="1">
    <source>
        <dbReference type="ARBA" id="ARBA00004308"/>
    </source>
</evidence>
<dbReference type="InterPro" id="IPR018240">
    <property type="entry name" value="Clathrin_mu_CS"/>
</dbReference>
<evidence type="ECO:0000256" key="4">
    <source>
        <dbReference type="ARBA" id="ARBA00023136"/>
    </source>
</evidence>
<dbReference type="SUPFAM" id="SSF49447">
    <property type="entry name" value="Second domain of Mu2 adaptin subunit (ap50) of ap2 adaptor"/>
    <property type="match status" value="1"/>
</dbReference>
<dbReference type="AlphaFoldDB" id="A0A0D0T0U9"/>
<dbReference type="Gene3D" id="3.30.450.60">
    <property type="match status" value="1"/>
</dbReference>
<keyword evidence="8" id="KW-1185">Reference proteome</keyword>
<dbReference type="CDD" id="cd09252">
    <property type="entry name" value="AP-3_Mu3_Cterm"/>
    <property type="match status" value="1"/>
</dbReference>
<comment type="subcellular location">
    <subcellularLocation>
        <location evidence="1">Endomembrane system</location>
    </subcellularLocation>
</comment>
<protein>
    <submittedName>
        <fullName evidence="7">AP-3 complex subunit mu</fullName>
    </submittedName>
</protein>
<accession>A0A0D0T0U9</accession>
<dbReference type="EMBL" id="KN847907">
    <property type="protein sequence ID" value="KIR39302.1"/>
    <property type="molecule type" value="Genomic_DNA"/>
</dbReference>
<sequence>MSKIDGIIILDTNGKPIICSNFTSHPLSYATAHIDTFNEARKRALVSGSGRGMDPVLWVNTLERGGIGMSGGGLCHSERNGLYFLVPIGQEVNPLFAFSFLESFVDILRDYLGDVTEMTIKDNFDIVYMLIEETLDEGHPMTTETEMLKEIVLPPSLVRKIFGAAGVSGLQSTTTAPFTAPIPWRRPGVRHNSNEIYFDIEESLDAVVDKKGNTLTASVWGRINCNSRLSGNPDLLLSFSDPKRMHQCSFHPCVRYSRWMKDGVLSFIPPDGKFRLLEYESVSDSARAPVPIQLKAGLTIEDYGGRFTLTLSSRLNTRPLEDINVSIFLGQGATSVSANASGERRPLHIQIGKDETAEGFVGGGNWEFDPHTQIVKWHLASLVSTERSPTLTGTFTSSEARPIISPSFDVDYTIKNYSYSNLRVDQLKVQGDVMYRPFKGVKMIGRAGKIEVRW</sequence>
<dbReference type="PROSITE" id="PS51072">
    <property type="entry name" value="MHD"/>
    <property type="match status" value="1"/>
</dbReference>
<dbReference type="InterPro" id="IPR022775">
    <property type="entry name" value="AP_mu_sigma_su"/>
</dbReference>
<keyword evidence="4" id="KW-0472">Membrane</keyword>
<dbReference type="SUPFAM" id="SSF64356">
    <property type="entry name" value="SNARE-like"/>
    <property type="match status" value="1"/>
</dbReference>
<gene>
    <name evidence="7" type="ORF">I313_04903</name>
</gene>
<dbReference type="Gene3D" id="2.60.40.1170">
    <property type="entry name" value="Mu homology domain, subdomain B"/>
    <property type="match status" value="2"/>
</dbReference>
<evidence type="ECO:0000256" key="2">
    <source>
        <dbReference type="ARBA" id="ARBA00022448"/>
    </source>
</evidence>
<dbReference type="Pfam" id="PF01217">
    <property type="entry name" value="Clat_adaptor_s"/>
    <property type="match status" value="1"/>
</dbReference>
<dbReference type="InterPro" id="IPR028565">
    <property type="entry name" value="MHD"/>
</dbReference>
<dbReference type="InterPro" id="IPR011012">
    <property type="entry name" value="Longin-like_dom_sf"/>
</dbReference>
<dbReference type="HOGENOM" id="CLU_026996_6_2_1"/>
<dbReference type="PRINTS" id="PR00314">
    <property type="entry name" value="CLATHRINADPT"/>
</dbReference>
<keyword evidence="3 5" id="KW-0653">Protein transport</keyword>
<evidence type="ECO:0000256" key="3">
    <source>
        <dbReference type="ARBA" id="ARBA00022927"/>
    </source>
</evidence>
<dbReference type="PANTHER" id="PTHR10529">
    <property type="entry name" value="AP COMPLEX SUBUNIT MU"/>
    <property type="match status" value="1"/>
</dbReference>
<evidence type="ECO:0000259" key="6">
    <source>
        <dbReference type="PROSITE" id="PS51072"/>
    </source>
</evidence>
<evidence type="ECO:0000313" key="7">
    <source>
        <dbReference type="EMBL" id="KIR39302.1"/>
    </source>
</evidence>
<dbReference type="PIRSF" id="PIRSF005992">
    <property type="entry name" value="Clathrin_mu"/>
    <property type="match status" value="1"/>
</dbReference>
<dbReference type="InterPro" id="IPR036168">
    <property type="entry name" value="AP2_Mu_C_sf"/>
</dbReference>
<reference evidence="7 8" key="1">
    <citation type="submission" date="2015-01" db="EMBL/GenBank/DDBJ databases">
        <title>The Genome Sequence of Cryptococcus gattii Ram5.</title>
        <authorList>
            <consortium name="The Broad Institute Genomics Platform"/>
            <person name="Cuomo C."/>
            <person name="Litvintseva A."/>
            <person name="Chen Y."/>
            <person name="Heitman J."/>
            <person name="Sun S."/>
            <person name="Springer D."/>
            <person name="Dromer F."/>
            <person name="Young S."/>
            <person name="Zeng Q."/>
            <person name="Gargeya S."/>
            <person name="Abouelleil A."/>
            <person name="Alvarado L."/>
            <person name="Chapman S.B."/>
            <person name="Gainer-Dewar J."/>
            <person name="Goldberg J."/>
            <person name="Griggs A."/>
            <person name="Gujja S."/>
            <person name="Hansen M."/>
            <person name="Howarth C."/>
            <person name="Imamovic A."/>
            <person name="Larimer J."/>
            <person name="Murphy C."/>
            <person name="Naylor J."/>
            <person name="Pearson M."/>
            <person name="Priest M."/>
            <person name="Roberts A."/>
            <person name="Saif S."/>
            <person name="Shea T."/>
            <person name="Sykes S."/>
            <person name="Wortman J."/>
            <person name="Nusbaum C."/>
            <person name="Birren B."/>
        </authorList>
    </citation>
    <scope>NUCLEOTIDE SEQUENCE [LARGE SCALE GENOMIC DNA]</scope>
    <source>
        <strain evidence="7 8">Ram5</strain>
    </source>
</reference>
<dbReference type="GO" id="GO:0030131">
    <property type="term" value="C:clathrin adaptor complex"/>
    <property type="evidence" value="ECO:0007669"/>
    <property type="project" value="UniProtKB-UniRule"/>
</dbReference>
<feature type="domain" description="MHD" evidence="6">
    <location>
        <begin position="193"/>
        <end position="453"/>
    </location>
</feature>
<comment type="similarity">
    <text evidence="5">Belongs to the adaptor complexes medium subunit family.</text>
</comment>
<name>A0A0D0T0U9_9TREE</name>
<evidence type="ECO:0000313" key="8">
    <source>
        <dbReference type="Proteomes" id="UP000053392"/>
    </source>
</evidence>
<dbReference type="GO" id="GO:0006886">
    <property type="term" value="P:intracellular protein transport"/>
    <property type="evidence" value="ECO:0007669"/>
    <property type="project" value="UniProtKB-UniRule"/>
</dbReference>
<evidence type="ECO:0000256" key="5">
    <source>
        <dbReference type="PIRNR" id="PIRNR005992"/>
    </source>
</evidence>